<feature type="transmembrane region" description="Helical" evidence="6">
    <location>
        <begin position="453"/>
        <end position="474"/>
    </location>
</feature>
<dbReference type="EMBL" id="CP124756">
    <property type="protein sequence ID" value="WGZ94301.1"/>
    <property type="molecule type" value="Genomic_DNA"/>
</dbReference>
<accession>A0AA95HGD1</accession>
<proteinExistence type="predicted"/>
<feature type="transmembrane region" description="Helical" evidence="6">
    <location>
        <begin position="241"/>
        <end position="262"/>
    </location>
</feature>
<dbReference type="Proteomes" id="UP001301326">
    <property type="component" value="Chromosome"/>
</dbReference>
<evidence type="ECO:0000256" key="4">
    <source>
        <dbReference type="ARBA" id="ARBA00022989"/>
    </source>
</evidence>
<feature type="transmembrane region" description="Helical" evidence="6">
    <location>
        <begin position="388"/>
        <end position="407"/>
    </location>
</feature>
<feature type="transmembrane region" description="Helical" evidence="6">
    <location>
        <begin position="85"/>
        <end position="106"/>
    </location>
</feature>
<feature type="transmembrane region" description="Helical" evidence="6">
    <location>
        <begin position="12"/>
        <end position="31"/>
    </location>
</feature>
<reference evidence="7" key="2">
    <citation type="submission" date="2023-04" db="EMBL/GenBank/DDBJ databases">
        <authorList>
            <person name="Beletskiy A.V."/>
            <person name="Mardanov A.V."/>
            <person name="Ravin N.V."/>
        </authorList>
    </citation>
    <scope>NUCLEOTIDE SEQUENCE</scope>
    <source>
        <strain evidence="7">GKL-02</strain>
    </source>
</reference>
<sequence>MSKNYTNSTLIRLFAIGLNALGAVLLLPFVLKSLGENAFGLWSMANAIVGYLLLLDFGIAYACTRYLALHGDDKRVWQMTLSTSMFLSLLLTGLLLLVAVLVQFSVPQLAITQQALREVITILLVEVALSVPLRLYQSILRAEVRYLEIGWFETVRISLRLLGIPLILWLGGGLIAILLYASAVNVLFFILMLISVYRRDKTVYVQWSAVDWQHLKALLSFSKYTALGQTADFFKYRTDNILVGVLIGIQAVAPYAIMIVLIDMLTQILMRFQSYWDTIIIRQVGEQRLASALDTLLTSLQIGVGLALLAVFNTWLVGETFLTLWVGQSYAYLALPLTIFTLTLLGLAVQLATTPYFNAVGKQKANALLGVSEMGIKLVLLWPFSTLFAADGIIYASVLAAFLATLLRMNSLAAALSVRPTRLWRMVACKTLPATLLVMSLWGLTFLGARAGLHGWVLLALMLTLETLLFFLILKKRHVPNHLLIFTTCLKPHSNTH</sequence>
<keyword evidence="3 6" id="KW-0812">Transmembrane</keyword>
<dbReference type="PANTHER" id="PTHR30250">
    <property type="entry name" value="PST FAMILY PREDICTED COLANIC ACID TRANSPORTER"/>
    <property type="match status" value="1"/>
</dbReference>
<dbReference type="InterPro" id="IPR050833">
    <property type="entry name" value="Poly_Biosynth_Transport"/>
</dbReference>
<feature type="transmembrane region" description="Helical" evidence="6">
    <location>
        <begin position="296"/>
        <end position="318"/>
    </location>
</feature>
<gene>
    <name evidence="7" type="ORF">QJT81_21400</name>
</gene>
<keyword evidence="4 6" id="KW-1133">Transmembrane helix</keyword>
<feature type="transmembrane region" description="Helical" evidence="6">
    <location>
        <begin position="427"/>
        <end position="447"/>
    </location>
</feature>
<organism evidence="7">
    <name type="scientific">Candidatus Thiothrix putei</name>
    <dbReference type="NCBI Taxonomy" id="3080811"/>
    <lineage>
        <taxon>Bacteria</taxon>
        <taxon>Pseudomonadati</taxon>
        <taxon>Pseudomonadota</taxon>
        <taxon>Gammaproteobacteria</taxon>
        <taxon>Thiotrichales</taxon>
        <taxon>Thiotrichaceae</taxon>
        <taxon>Thiothrix</taxon>
    </lineage>
</organism>
<reference evidence="7" key="1">
    <citation type="journal article" date="2023" name="Int. J. Mol. Sci.">
        <title>Metagenomics Revealed a New Genus 'Candidatus Thiocaldithrix dubininis' gen. nov., sp. nov. and a New Species 'Candidatus Thiothrix putei' sp. nov. in the Family Thiotrichaceae, Some Members of Which Have Traits of Both Na+- and H+-Motive Energetics.</title>
        <authorList>
            <person name="Ravin N.V."/>
            <person name="Muntyan M.S."/>
            <person name="Smolyakov D.D."/>
            <person name="Rudenko T.S."/>
            <person name="Beletsky A.V."/>
            <person name="Mardanov A.V."/>
            <person name="Grabovich M.Y."/>
        </authorList>
    </citation>
    <scope>NUCLEOTIDE SEQUENCE</scope>
    <source>
        <strain evidence="7">GKL-02</strain>
    </source>
</reference>
<keyword evidence="5 6" id="KW-0472">Membrane</keyword>
<dbReference type="GO" id="GO:0005886">
    <property type="term" value="C:plasma membrane"/>
    <property type="evidence" value="ECO:0007669"/>
    <property type="project" value="UniProtKB-SubCell"/>
</dbReference>
<dbReference type="AlphaFoldDB" id="A0AA95HGD1"/>
<feature type="transmembrane region" description="Helical" evidence="6">
    <location>
        <begin position="166"/>
        <end position="194"/>
    </location>
</feature>
<name>A0AA95HGD1_9GAMM</name>
<evidence type="ECO:0000313" key="7">
    <source>
        <dbReference type="EMBL" id="WGZ94301.1"/>
    </source>
</evidence>
<feature type="transmembrane region" description="Helical" evidence="6">
    <location>
        <begin position="43"/>
        <end position="64"/>
    </location>
</feature>
<keyword evidence="2" id="KW-1003">Cell membrane</keyword>
<dbReference type="PANTHER" id="PTHR30250:SF26">
    <property type="entry name" value="PSMA PROTEIN"/>
    <property type="match status" value="1"/>
</dbReference>
<evidence type="ECO:0000256" key="1">
    <source>
        <dbReference type="ARBA" id="ARBA00004651"/>
    </source>
</evidence>
<evidence type="ECO:0000256" key="6">
    <source>
        <dbReference type="SAM" id="Phobius"/>
    </source>
</evidence>
<evidence type="ECO:0000256" key="2">
    <source>
        <dbReference type="ARBA" id="ARBA00022475"/>
    </source>
</evidence>
<protein>
    <submittedName>
        <fullName evidence="7">Oligosaccharide flippase family protein</fullName>
    </submittedName>
</protein>
<evidence type="ECO:0000256" key="5">
    <source>
        <dbReference type="ARBA" id="ARBA00023136"/>
    </source>
</evidence>
<dbReference type="Pfam" id="PF13440">
    <property type="entry name" value="Polysacc_synt_3"/>
    <property type="match status" value="1"/>
</dbReference>
<comment type="subcellular location">
    <subcellularLocation>
        <location evidence="1">Cell membrane</location>
        <topology evidence="1">Multi-pass membrane protein</topology>
    </subcellularLocation>
</comment>
<feature type="transmembrane region" description="Helical" evidence="6">
    <location>
        <begin position="330"/>
        <end position="353"/>
    </location>
</feature>
<evidence type="ECO:0000256" key="3">
    <source>
        <dbReference type="ARBA" id="ARBA00022692"/>
    </source>
</evidence>
<dbReference type="KEGG" id="tput:QJT81_21400"/>